<gene>
    <name evidence="2" type="ORF">C7Y72_09115</name>
</gene>
<evidence type="ECO:0000256" key="1">
    <source>
        <dbReference type="ARBA" id="ARBA00022801"/>
    </source>
</evidence>
<dbReference type="Gene3D" id="1.10.150.750">
    <property type="match status" value="1"/>
</dbReference>
<dbReference type="PANTHER" id="PTHR43316">
    <property type="entry name" value="HYDROLASE, HALOACID DELAHOGENASE-RELATED"/>
    <property type="match status" value="1"/>
</dbReference>
<dbReference type="Pfam" id="PF00702">
    <property type="entry name" value="Hydrolase"/>
    <property type="match status" value="1"/>
</dbReference>
<proteinExistence type="predicted"/>
<dbReference type="InterPro" id="IPR036412">
    <property type="entry name" value="HAD-like_sf"/>
</dbReference>
<dbReference type="InterPro" id="IPR023214">
    <property type="entry name" value="HAD_sf"/>
</dbReference>
<comment type="caution">
    <text evidence="2">The sequence shown here is derived from an EMBL/GenBank/DDBJ whole genome shotgun (WGS) entry which is preliminary data.</text>
</comment>
<evidence type="ECO:0000313" key="3">
    <source>
        <dbReference type="Proteomes" id="UP000240739"/>
    </source>
</evidence>
<name>A0A2T4UKQ0_9ACTN</name>
<dbReference type="EMBL" id="PYYB01000001">
    <property type="protein sequence ID" value="PTL59797.1"/>
    <property type="molecule type" value="Genomic_DNA"/>
</dbReference>
<dbReference type="SFLD" id="SFLDG01129">
    <property type="entry name" value="C1.5:_HAD__Beta-PGM__Phosphata"/>
    <property type="match status" value="1"/>
</dbReference>
<dbReference type="OrthoDB" id="3774052at2"/>
<dbReference type="InterPro" id="IPR051540">
    <property type="entry name" value="S-2-haloacid_dehalogenase"/>
</dbReference>
<dbReference type="AlphaFoldDB" id="A0A2T4UKQ0"/>
<accession>A0A2T4UKQ0</accession>
<keyword evidence="3" id="KW-1185">Reference proteome</keyword>
<dbReference type="GO" id="GO:0016787">
    <property type="term" value="F:hydrolase activity"/>
    <property type="evidence" value="ECO:0007669"/>
    <property type="project" value="UniProtKB-KW"/>
</dbReference>
<dbReference type="Proteomes" id="UP000240739">
    <property type="component" value="Unassembled WGS sequence"/>
</dbReference>
<dbReference type="InterPro" id="IPR006439">
    <property type="entry name" value="HAD-SF_hydro_IA"/>
</dbReference>
<organism evidence="2 3">
    <name type="scientific">Paraconexibacter algicola</name>
    <dbReference type="NCBI Taxonomy" id="2133960"/>
    <lineage>
        <taxon>Bacteria</taxon>
        <taxon>Bacillati</taxon>
        <taxon>Actinomycetota</taxon>
        <taxon>Thermoleophilia</taxon>
        <taxon>Solirubrobacterales</taxon>
        <taxon>Paraconexibacteraceae</taxon>
        <taxon>Paraconexibacter</taxon>
    </lineage>
</organism>
<reference evidence="2 3" key="1">
    <citation type="submission" date="2018-03" db="EMBL/GenBank/DDBJ databases">
        <title>Aquarubrobacter algicola gen. nov., sp. nov., a novel actinobacterium isolated from shallow eutrophic lake during the end of cyanobacterial harmful algal blooms.</title>
        <authorList>
            <person name="Chun S.J."/>
        </authorList>
    </citation>
    <scope>NUCLEOTIDE SEQUENCE [LARGE SCALE GENOMIC DNA]</scope>
    <source>
        <strain evidence="2 3">Seoho-28</strain>
    </source>
</reference>
<dbReference type="RefSeq" id="WP_107568441.1">
    <property type="nucleotide sequence ID" value="NZ_PYYB01000001.1"/>
</dbReference>
<dbReference type="PRINTS" id="PR00413">
    <property type="entry name" value="HADHALOGNASE"/>
</dbReference>
<dbReference type="Gene3D" id="3.40.50.1000">
    <property type="entry name" value="HAD superfamily/HAD-like"/>
    <property type="match status" value="1"/>
</dbReference>
<dbReference type="PANTHER" id="PTHR43316:SF9">
    <property type="entry name" value="ACID DEHALOGENASE, PUTATIVE (AFU_ORTHOLOGUE AFUA_6G14460)-RELATED"/>
    <property type="match status" value="1"/>
</dbReference>
<protein>
    <submittedName>
        <fullName evidence="2">Haloacid dehalogenase</fullName>
    </submittedName>
</protein>
<dbReference type="NCBIfam" id="TIGR01549">
    <property type="entry name" value="HAD-SF-IA-v1"/>
    <property type="match status" value="1"/>
</dbReference>
<keyword evidence="1" id="KW-0378">Hydrolase</keyword>
<sequence>MALPAKIQWVTFDVYGTLIDWEKGIYDAFRKEAARDGFTIDDPSEIIPLFHEISREVEGGSYELYAEVLRRTAVEIAKRIGWPLEPSRSGFLPDSVQRWAAFKETNTQLNKFRKKFETGLISNVDDKLLGQTRRHIPGDFDLVVTAQQVRSYKPDPAHFTEFARRIGGKKGWVHIGCSHYHDIEPCLKAKVPVIWVNRNKEVLESGQKKPTAEVKTLLEAAKLLGA</sequence>
<dbReference type="SFLD" id="SFLDS00003">
    <property type="entry name" value="Haloacid_Dehalogenase"/>
    <property type="match status" value="1"/>
</dbReference>
<dbReference type="SUPFAM" id="SSF56784">
    <property type="entry name" value="HAD-like"/>
    <property type="match status" value="1"/>
</dbReference>
<evidence type="ECO:0000313" key="2">
    <source>
        <dbReference type="EMBL" id="PTL59797.1"/>
    </source>
</evidence>